<keyword evidence="3" id="KW-1185">Reference proteome</keyword>
<dbReference type="SMART" id="SM00065">
    <property type="entry name" value="GAF"/>
    <property type="match status" value="1"/>
</dbReference>
<dbReference type="SMART" id="SM00267">
    <property type="entry name" value="GGDEF"/>
    <property type="match status" value="1"/>
</dbReference>
<comment type="caution">
    <text evidence="2">The sequence shown here is derived from an EMBL/GenBank/DDBJ whole genome shotgun (WGS) entry which is preliminary data.</text>
</comment>
<dbReference type="Pfam" id="PF00990">
    <property type="entry name" value="GGDEF"/>
    <property type="match status" value="1"/>
</dbReference>
<dbReference type="CDD" id="cd01949">
    <property type="entry name" value="GGDEF"/>
    <property type="match status" value="1"/>
</dbReference>
<proteinExistence type="predicted"/>
<dbReference type="PANTHER" id="PTHR43102">
    <property type="entry name" value="SLR1143 PROTEIN"/>
    <property type="match status" value="1"/>
</dbReference>
<dbReference type="InterPro" id="IPR029787">
    <property type="entry name" value="Nucleotide_cyclase"/>
</dbReference>
<dbReference type="SUPFAM" id="SSF55073">
    <property type="entry name" value="Nucleotide cyclase"/>
    <property type="match status" value="1"/>
</dbReference>
<dbReference type="Pfam" id="PF01590">
    <property type="entry name" value="GAF"/>
    <property type="match status" value="1"/>
</dbReference>
<accession>A0A7W8JRE3</accession>
<dbReference type="InterPro" id="IPR029016">
    <property type="entry name" value="GAF-like_dom_sf"/>
</dbReference>
<organism evidence="2 3">
    <name type="scientific">Deinococcus humi</name>
    <dbReference type="NCBI Taxonomy" id="662880"/>
    <lineage>
        <taxon>Bacteria</taxon>
        <taxon>Thermotogati</taxon>
        <taxon>Deinococcota</taxon>
        <taxon>Deinococci</taxon>
        <taxon>Deinococcales</taxon>
        <taxon>Deinococcaceae</taxon>
        <taxon>Deinococcus</taxon>
    </lineage>
</organism>
<dbReference type="AlphaFoldDB" id="A0A7W8JRE3"/>
<evidence type="ECO:0000259" key="1">
    <source>
        <dbReference type="PROSITE" id="PS50887"/>
    </source>
</evidence>
<evidence type="ECO:0000313" key="2">
    <source>
        <dbReference type="EMBL" id="MBB5361806.1"/>
    </source>
</evidence>
<dbReference type="PROSITE" id="PS50887">
    <property type="entry name" value="GGDEF"/>
    <property type="match status" value="1"/>
</dbReference>
<name>A0A7W8JRE3_9DEIO</name>
<reference evidence="2 3" key="1">
    <citation type="submission" date="2020-08" db="EMBL/GenBank/DDBJ databases">
        <title>Genomic Encyclopedia of Type Strains, Phase IV (KMG-IV): sequencing the most valuable type-strain genomes for metagenomic binning, comparative biology and taxonomic classification.</title>
        <authorList>
            <person name="Goeker M."/>
        </authorList>
    </citation>
    <scope>NUCLEOTIDE SEQUENCE [LARGE SCALE GENOMIC DNA]</scope>
    <source>
        <strain evidence="2 3">DSM 27939</strain>
    </source>
</reference>
<sequence>MTMIGAPSAPDEPARLLNLEQYEILDTPSEEGFDRIARLAAHLLRTPLACINFIDGSRQWTKAAYGPGLTSGPRRDSLCAWTILGTVPMVIENTHADPRFAHHPAVVGEPYIHTYAGVPLITPEGHCIGTLCVADHQPHPFIPRELQDLQDLAGLVVNELELRAHSLASDRRQPSPQRRDDELRRGLDQAWVLDGLTGLIGQELSPEDMTLKAADVLGGALNADYIGLLQFKGEELRETVAYHTPQVALALDALSAPLPEWANSVTMTLKDLNQPMYLDDYPLVSGALGAMVAAGVQQIAWLPLGTRNGVTSLLLIMRLQSNPVMRWRGGDQGLLTAAGRCVRAALDRQQELERAHQESRRDALTGILNRRAMYQDLIQRHLNKGPFLLAELDLDGFKLLNDQEGHIQGDKLLQVFARTLKVELGATGEVYRMGGDEFVVLGDTDEETLHDAVDVAVLAARQVGALRGASVGIAYSSEGAGETLLVLAEERLYAVKCRRLAVRQQGVASGLH</sequence>
<dbReference type="InterPro" id="IPR043128">
    <property type="entry name" value="Rev_trsase/Diguanyl_cyclase"/>
</dbReference>
<dbReference type="Gene3D" id="3.30.70.270">
    <property type="match status" value="1"/>
</dbReference>
<gene>
    <name evidence="2" type="ORF">HNQ08_000891</name>
</gene>
<evidence type="ECO:0000313" key="3">
    <source>
        <dbReference type="Proteomes" id="UP000552709"/>
    </source>
</evidence>
<dbReference type="PANTHER" id="PTHR43102:SF2">
    <property type="entry name" value="GAF DOMAIN-CONTAINING PROTEIN"/>
    <property type="match status" value="1"/>
</dbReference>
<protein>
    <submittedName>
        <fullName evidence="2">Diguanylate cyclase (GGDEF)-like protein</fullName>
    </submittedName>
</protein>
<dbReference type="Proteomes" id="UP000552709">
    <property type="component" value="Unassembled WGS sequence"/>
</dbReference>
<dbReference type="SUPFAM" id="SSF55781">
    <property type="entry name" value="GAF domain-like"/>
    <property type="match status" value="2"/>
</dbReference>
<feature type="domain" description="GGDEF" evidence="1">
    <location>
        <begin position="385"/>
        <end position="505"/>
    </location>
</feature>
<dbReference type="NCBIfam" id="TIGR00254">
    <property type="entry name" value="GGDEF"/>
    <property type="match status" value="1"/>
</dbReference>
<dbReference type="EMBL" id="JACHFL010000002">
    <property type="protein sequence ID" value="MBB5361806.1"/>
    <property type="molecule type" value="Genomic_DNA"/>
</dbReference>
<dbReference type="InterPro" id="IPR000160">
    <property type="entry name" value="GGDEF_dom"/>
</dbReference>
<dbReference type="RefSeq" id="WP_229789753.1">
    <property type="nucleotide sequence ID" value="NZ_JACHFL010000002.1"/>
</dbReference>
<dbReference type="InterPro" id="IPR003018">
    <property type="entry name" value="GAF"/>
</dbReference>
<dbReference type="Gene3D" id="3.30.450.40">
    <property type="match status" value="1"/>
</dbReference>